<feature type="domain" description="PH" evidence="2">
    <location>
        <begin position="1855"/>
        <end position="1962"/>
    </location>
</feature>
<feature type="compositionally biased region" description="Basic and acidic residues" evidence="1">
    <location>
        <begin position="1288"/>
        <end position="1300"/>
    </location>
</feature>
<feature type="region of interest" description="Disordered" evidence="1">
    <location>
        <begin position="1146"/>
        <end position="1167"/>
    </location>
</feature>
<feature type="region of interest" description="Disordered" evidence="1">
    <location>
        <begin position="1687"/>
        <end position="1722"/>
    </location>
</feature>
<feature type="compositionally biased region" description="Low complexity" evidence="1">
    <location>
        <begin position="81"/>
        <end position="95"/>
    </location>
</feature>
<feature type="region of interest" description="Disordered" evidence="1">
    <location>
        <begin position="1285"/>
        <end position="1312"/>
    </location>
</feature>
<feature type="compositionally biased region" description="Polar residues" evidence="1">
    <location>
        <begin position="482"/>
        <end position="495"/>
    </location>
</feature>
<feature type="compositionally biased region" description="Polar residues" evidence="1">
    <location>
        <begin position="802"/>
        <end position="822"/>
    </location>
</feature>
<feature type="region of interest" description="Disordered" evidence="1">
    <location>
        <begin position="476"/>
        <end position="584"/>
    </location>
</feature>
<accession>A0A316VJP0</accession>
<feature type="compositionally biased region" description="Polar residues" evidence="1">
    <location>
        <begin position="1074"/>
        <end position="1087"/>
    </location>
</feature>
<feature type="compositionally biased region" description="Polar residues" evidence="1">
    <location>
        <begin position="256"/>
        <end position="269"/>
    </location>
</feature>
<feature type="compositionally biased region" description="Polar residues" evidence="1">
    <location>
        <begin position="730"/>
        <end position="741"/>
    </location>
</feature>
<feature type="compositionally biased region" description="Basic and acidic residues" evidence="1">
    <location>
        <begin position="2076"/>
        <end position="2087"/>
    </location>
</feature>
<feature type="compositionally biased region" description="Polar residues" evidence="1">
    <location>
        <begin position="1687"/>
        <end position="1696"/>
    </location>
</feature>
<feature type="region of interest" description="Disordered" evidence="1">
    <location>
        <begin position="1978"/>
        <end position="2008"/>
    </location>
</feature>
<dbReference type="InterPro" id="IPR001849">
    <property type="entry name" value="PH_domain"/>
</dbReference>
<feature type="compositionally biased region" description="Basic and acidic residues" evidence="1">
    <location>
        <begin position="720"/>
        <end position="729"/>
    </location>
</feature>
<keyword evidence="4" id="KW-1185">Reference proteome</keyword>
<dbReference type="InterPro" id="IPR011993">
    <property type="entry name" value="PH-like_dom_sf"/>
</dbReference>
<feature type="region of interest" description="Disordered" evidence="1">
    <location>
        <begin position="1344"/>
        <end position="1372"/>
    </location>
</feature>
<dbReference type="Gene3D" id="2.30.29.30">
    <property type="entry name" value="Pleckstrin-homology domain (PH domain)/Phosphotyrosine-binding domain (PTB)"/>
    <property type="match status" value="1"/>
</dbReference>
<evidence type="ECO:0000313" key="3">
    <source>
        <dbReference type="EMBL" id="PWN37897.1"/>
    </source>
</evidence>
<feature type="compositionally biased region" description="Basic and acidic residues" evidence="1">
    <location>
        <begin position="1705"/>
        <end position="1722"/>
    </location>
</feature>
<gene>
    <name evidence="3" type="ORF">FA14DRAFT_20425</name>
</gene>
<dbReference type="Proteomes" id="UP000245771">
    <property type="component" value="Unassembled WGS sequence"/>
</dbReference>
<dbReference type="OrthoDB" id="43122at2759"/>
<protein>
    <recommendedName>
        <fullName evidence="2">PH domain-containing protein</fullName>
    </recommendedName>
</protein>
<feature type="compositionally biased region" description="Low complexity" evidence="1">
    <location>
        <begin position="270"/>
        <end position="282"/>
    </location>
</feature>
<feature type="region of interest" description="Disordered" evidence="1">
    <location>
        <begin position="1044"/>
        <end position="1063"/>
    </location>
</feature>
<feature type="region of interest" description="Disordered" evidence="1">
    <location>
        <begin position="75"/>
        <end position="217"/>
    </location>
</feature>
<name>A0A316VJP0_9BASI</name>
<feature type="compositionally biased region" description="Polar residues" evidence="1">
    <location>
        <begin position="1465"/>
        <end position="1474"/>
    </location>
</feature>
<dbReference type="Pfam" id="PF00169">
    <property type="entry name" value="PH"/>
    <property type="match status" value="1"/>
</dbReference>
<feature type="compositionally biased region" description="Basic and acidic residues" evidence="1">
    <location>
        <begin position="1446"/>
        <end position="1457"/>
    </location>
</feature>
<feature type="compositionally biased region" description="Low complexity" evidence="1">
    <location>
        <begin position="505"/>
        <end position="519"/>
    </location>
</feature>
<dbReference type="InParanoid" id="A0A316VJP0"/>
<feature type="compositionally biased region" description="Low complexity" evidence="1">
    <location>
        <begin position="962"/>
        <end position="979"/>
    </location>
</feature>
<dbReference type="EMBL" id="KZ819602">
    <property type="protein sequence ID" value="PWN37897.1"/>
    <property type="molecule type" value="Genomic_DNA"/>
</dbReference>
<dbReference type="RefSeq" id="XP_025358199.1">
    <property type="nucleotide sequence ID" value="XM_025501997.1"/>
</dbReference>
<feature type="region of interest" description="Disordered" evidence="1">
    <location>
        <begin position="661"/>
        <end position="979"/>
    </location>
</feature>
<dbReference type="Gene3D" id="3.10.20.90">
    <property type="entry name" value="Phosphatidylinositol 3-kinase Catalytic Subunit, Chain A, domain 1"/>
    <property type="match status" value="1"/>
</dbReference>
<feature type="region of interest" description="Disordered" evidence="1">
    <location>
        <begin position="1074"/>
        <end position="1127"/>
    </location>
</feature>
<dbReference type="SMART" id="SM00233">
    <property type="entry name" value="PH"/>
    <property type="match status" value="1"/>
</dbReference>
<feature type="compositionally biased region" description="Low complexity" evidence="1">
    <location>
        <begin position="1549"/>
        <end position="1558"/>
    </location>
</feature>
<organism evidence="3 4">
    <name type="scientific">Meira miltonrushii</name>
    <dbReference type="NCBI Taxonomy" id="1280837"/>
    <lineage>
        <taxon>Eukaryota</taxon>
        <taxon>Fungi</taxon>
        <taxon>Dikarya</taxon>
        <taxon>Basidiomycota</taxon>
        <taxon>Ustilaginomycotina</taxon>
        <taxon>Exobasidiomycetes</taxon>
        <taxon>Exobasidiales</taxon>
        <taxon>Brachybasidiaceae</taxon>
        <taxon>Meira</taxon>
    </lineage>
</organism>
<feature type="compositionally biased region" description="Polar residues" evidence="1">
    <location>
        <begin position="694"/>
        <end position="710"/>
    </location>
</feature>
<feature type="compositionally biased region" description="Polar residues" evidence="1">
    <location>
        <begin position="520"/>
        <end position="530"/>
    </location>
</feature>
<dbReference type="PANTHER" id="PTHR38700">
    <property type="entry name" value="YALI0E22418P"/>
    <property type="match status" value="1"/>
</dbReference>
<evidence type="ECO:0000313" key="4">
    <source>
        <dbReference type="Proteomes" id="UP000245771"/>
    </source>
</evidence>
<dbReference type="InterPro" id="IPR029071">
    <property type="entry name" value="Ubiquitin-like_domsf"/>
</dbReference>
<evidence type="ECO:0000256" key="1">
    <source>
        <dbReference type="SAM" id="MobiDB-lite"/>
    </source>
</evidence>
<feature type="compositionally biased region" description="Polar residues" evidence="1">
    <location>
        <begin position="106"/>
        <end position="146"/>
    </location>
</feature>
<feature type="region of interest" description="Disordered" evidence="1">
    <location>
        <begin position="2036"/>
        <end position="2087"/>
    </location>
</feature>
<feature type="compositionally biased region" description="Polar residues" evidence="1">
    <location>
        <begin position="1406"/>
        <end position="1418"/>
    </location>
</feature>
<dbReference type="SUPFAM" id="SSF50729">
    <property type="entry name" value="PH domain-like"/>
    <property type="match status" value="1"/>
</dbReference>
<feature type="compositionally biased region" description="Low complexity" evidence="1">
    <location>
        <begin position="1049"/>
        <end position="1063"/>
    </location>
</feature>
<feature type="region of interest" description="Disordered" evidence="1">
    <location>
        <begin position="250"/>
        <end position="285"/>
    </location>
</feature>
<evidence type="ECO:0000259" key="2">
    <source>
        <dbReference type="PROSITE" id="PS50003"/>
    </source>
</evidence>
<feature type="region of interest" description="Disordered" evidence="1">
    <location>
        <begin position="1405"/>
        <end position="1563"/>
    </location>
</feature>
<dbReference type="SUPFAM" id="SSF54236">
    <property type="entry name" value="Ubiquitin-like"/>
    <property type="match status" value="1"/>
</dbReference>
<feature type="compositionally biased region" description="Polar residues" evidence="1">
    <location>
        <begin position="1095"/>
        <end position="1126"/>
    </location>
</feature>
<dbReference type="PROSITE" id="PS50003">
    <property type="entry name" value="PH_DOMAIN"/>
    <property type="match status" value="1"/>
</dbReference>
<feature type="compositionally biased region" description="Polar residues" evidence="1">
    <location>
        <begin position="674"/>
        <end position="687"/>
    </location>
</feature>
<sequence>MAQTNEDETPPAIRSQHILKVDPASPADSPFKSTTFDHTKKRSLHYPSHSQTLAALPPTPMSAYFDAEDVGVGFDEENEYTLSSSSSPPTSLGTSNFDRTAFPRLTNYNEGNSRSNYAEPSSSIKKSIAILNSNTDKAHPTNMSESDGNEASEGNRSFSSEVDSPGPVTPATPSNWKPRELTLLRARKGTWDSETNGQGNTTTSSSAATITPTANDKSSYRTLEGLGIRGVANSNANEVINRRSSRMIARDILPPITTSSPGTTHQRAQSSANNSNGSSSSGHAPRELKLAASIGPPSSTRMHNFTSGFPPFSRIPTSSNGSAYTSITAPQSVSAPSSSRIPVRHTPAFSPVASTQDQFASFAAPNSAASGSTIIAKQEPIMNEFEEMKHDKITSGISANVDALTLDEGLSNRQSHSSLLLSESSQRFSRSMDDLKAMLFGSDHSMTLMTEEERYLQHGNVEDTQQYVPLRKSLLKSVDGPGSQTHSFAQSLSVNSRRRKPPAPLILSPSPPSNYSHSSAGQSQPNSALSMSGKPSYKVASNQSSVTVNTEDDSLAIHHSQKPSSKPSTGLAPPSATYLLANQTPNSASGDHYLTPLQSPAVPLSGSSSHSAVPYEQTTHTAEDHETLVRAVSRVKKHMHDLFGEESSSSVDEKWKGAKEAKEEMSSDVEETLVKSSSVGTKISSNTHADEDSTSIASQMETPSVRSSEVGNAFEFDNIVDAKEARSDMQDSTDSSFLSNRPPSPEPLLNFNREIFAPVKEPVRKSPQEQPVKAELTQKPLGPPPAIPLPIVPGEGVIIGNKSKSTSPVLRNAKRISNQSQFGGPRRGSSPSVDMGAALSYQQDRSQANVSPTSTRRTADQFPGQAPIRQHKSKPSIVPAVPSFGYLVPSTSRESSSSNLSPVVSNAPMNPFKPRQDVEQFGTSRWSSGSEDEDDRPKSSGGRKSIGGRSKKGSQNGGIPTSLSSRRNTQSSTSSSLAPLKKSSLFSGLGLRKKSVPALVSDVSNQSSPMILASDSPAFSRGEGMKEFPFPNVQQPRLSLATSVRSNASNLPSSPVISSPVNNRAWPGQTAVEQNGSLRHLQRQVSTPHLRDRFSSLSRKPNQLTPRPSDASLATTASGSNDSSIPSPAMQFGPHGLGIQVAPERSMTTDSEMGNEPLQSLESRSSDTGVRFSIKSHQSGESIPNVHDRFEKHAAAVISARQQQKKEIKREVRQRSMTLHSGERSLFDARNAALRNGVPHSAIPPPLPFFPSEHDYEAEKAEEAHGRTTISPDETPRIAYASLSNSSHAHESVHSPDHVKTQQFSPRRRATDEDEGLFAMGQALVNSTSSPSVSSAAHKEWLFPTKSNQKAQKHHRIRANGPSSRPRYPSLTDLGREWQSSYPQEAFNAALGPALLEMTLQDANDFESSSSTSNTDDYGSSEHESGKQTDTLASRGRAMLGGNGKQGRDDLSSDDDHRKRRDGQQVKQEITTDVESTDSEDSYGVSEDETSHIDPRLVAGSSGKAKAAHLPSAASSDDVPLGKQIRNPTEILKKLQRSQTTGAMKGKSKTVSSSSGKVEVPSGKLGNSFDATALTDRLLTIQRSQSVNSKEKPLPQPFPNARKVQLRLSPASSNFQPSSDGATMYTASEMRSSAKQSEDESGAKALQSNGAQSTVVSDFAQTVRLRSQNRSRMRPVAMNFPENVALPTSSVHTSSDAPVVASSERPIERSHQTLPVKEQEPETIPKWEFVQQDTAPSNKQAIDVQAPNKQTVEYRIKIASPSGVKQQIVHEHKSATARELVRAMMRADVMPVDGRVGGWAIFDVCPEYGIERPLREYERAIDVIDTRFNPALDHFTVRRTDLAPYLSIQALPKTSPALAGWLYVQETGRKKGWNKRWFELRDQALYQAKSEKGREEVKMCDLSVYDVFVPIEGETWTAKAPKKSAFALKCSNKKEEELVIYFCLSDARAARHWITAINRARTFLMKSEKPHLFVQKEYTRAPQMKEVPNDNAPKSQSAGMPAPPVVPQRPLVNLNTEIFERGSLLNNNEINNGANQQEQESNINLPPRGSSASHRKPVPGQNDRFAGASSQFPTDEDQKRRFDEIREMERIQRSLGLPLIGVVEKSQQQQ</sequence>
<feature type="compositionally biased region" description="Polar residues" evidence="1">
    <location>
        <begin position="840"/>
        <end position="856"/>
    </location>
</feature>
<feature type="compositionally biased region" description="Polar residues" evidence="1">
    <location>
        <begin position="152"/>
        <end position="162"/>
    </location>
</feature>
<dbReference type="GeneID" id="37023778"/>
<dbReference type="STRING" id="1280837.A0A316VJP0"/>
<proteinExistence type="predicted"/>
<feature type="region of interest" description="Disordered" evidence="1">
    <location>
        <begin position="1"/>
        <end position="59"/>
    </location>
</feature>
<feature type="region of interest" description="Disordered" evidence="1">
    <location>
        <begin position="1628"/>
        <end position="1653"/>
    </location>
</feature>
<feature type="compositionally biased region" description="Low complexity" evidence="1">
    <location>
        <begin position="887"/>
        <end position="906"/>
    </location>
</feature>
<dbReference type="PANTHER" id="PTHR38700:SF1">
    <property type="entry name" value="PH DOMAIN-CONTAINING PROTEIN"/>
    <property type="match status" value="1"/>
</dbReference>
<feature type="compositionally biased region" description="Pro residues" evidence="1">
    <location>
        <begin position="781"/>
        <end position="791"/>
    </location>
</feature>
<feature type="compositionally biased region" description="Low complexity" evidence="1">
    <location>
        <begin position="201"/>
        <end position="214"/>
    </location>
</feature>
<feature type="compositionally biased region" description="Polar residues" evidence="1">
    <location>
        <begin position="539"/>
        <end position="549"/>
    </location>
</feature>
<reference evidence="3 4" key="1">
    <citation type="journal article" date="2018" name="Mol. Biol. Evol.">
        <title>Broad Genomic Sampling Reveals a Smut Pathogenic Ancestry of the Fungal Clade Ustilaginomycotina.</title>
        <authorList>
            <person name="Kijpornyongpan T."/>
            <person name="Mondo S.J."/>
            <person name="Barry K."/>
            <person name="Sandor L."/>
            <person name="Lee J."/>
            <person name="Lipzen A."/>
            <person name="Pangilinan J."/>
            <person name="LaButti K."/>
            <person name="Hainaut M."/>
            <person name="Henrissat B."/>
            <person name="Grigoriev I.V."/>
            <person name="Spatafora J.W."/>
            <person name="Aime M.C."/>
        </authorList>
    </citation>
    <scope>NUCLEOTIDE SEQUENCE [LARGE SCALE GENOMIC DNA]</scope>
    <source>
        <strain evidence="3 4">MCA 3882</strain>
    </source>
</reference>